<dbReference type="Proteomes" id="UP000822993">
    <property type="component" value="Unassembled WGS sequence"/>
</dbReference>
<proteinExistence type="predicted"/>
<dbReference type="GO" id="GO:0008745">
    <property type="term" value="F:N-acetylmuramoyl-L-alanine amidase activity"/>
    <property type="evidence" value="ECO:0007669"/>
    <property type="project" value="InterPro"/>
</dbReference>
<evidence type="ECO:0000259" key="4">
    <source>
        <dbReference type="SMART" id="SM00644"/>
    </source>
</evidence>
<dbReference type="EMBL" id="JACSPN010000004">
    <property type="protein sequence ID" value="MBE7699555.1"/>
    <property type="molecule type" value="Genomic_DNA"/>
</dbReference>
<protein>
    <submittedName>
        <fullName evidence="6">VCBS repeat-containing protein</fullName>
    </submittedName>
</protein>
<dbReference type="InterPro" id="IPR036505">
    <property type="entry name" value="Amidase/PGRP_sf"/>
</dbReference>
<name>A0A9D5U7D9_9CELL</name>
<reference evidence="6 7" key="1">
    <citation type="submission" date="2020-08" db="EMBL/GenBank/DDBJ databases">
        <title>A Genomic Blueprint of the Chicken Gut Microbiome.</title>
        <authorList>
            <person name="Gilroy R."/>
            <person name="Ravi A."/>
            <person name="Getino M."/>
            <person name="Pursley I."/>
            <person name="Horton D.L."/>
            <person name="Alikhan N.-F."/>
            <person name="Baker D."/>
            <person name="Gharbi K."/>
            <person name="Hall N."/>
            <person name="Watson M."/>
            <person name="Adriaenssens E.M."/>
            <person name="Foster-Nyarko E."/>
            <person name="Jarju S."/>
            <person name="Secka A."/>
            <person name="Antonio M."/>
            <person name="Oren A."/>
            <person name="Chaudhuri R."/>
            <person name="La Ragione R.M."/>
            <person name="Hildebrand F."/>
            <person name="Pallen M.J."/>
        </authorList>
    </citation>
    <scope>NUCLEOTIDE SEQUENCE [LARGE SCALE GENOMIC DNA]</scope>
    <source>
        <strain evidence="6 7">Sa1BUA8</strain>
    </source>
</reference>
<feature type="domain" description="N-acetylmuramoyl-L-alanine amidase" evidence="4">
    <location>
        <begin position="303"/>
        <end position="454"/>
    </location>
</feature>
<dbReference type="GO" id="GO:0008270">
    <property type="term" value="F:zinc ion binding"/>
    <property type="evidence" value="ECO:0007669"/>
    <property type="project" value="InterPro"/>
</dbReference>
<feature type="domain" description="Peptidoglycan recognition protein family" evidence="5">
    <location>
        <begin position="291"/>
        <end position="448"/>
    </location>
</feature>
<sequence>MRNRRDRRGLAFGTVLVLSSVAAVAPVQATEQGVGTAVTVDDDTGVAAAEATFTLEEDPALADEIADQAASSSDPLVDESTPQAVPPAAAAPGARALAVQDALLSAAGPGAGYATVGVTWDAGTAPDGVDVAVRTREGETWSDWVPLELEGLSAPGEPAPSGPTDGPAPRDGTEPLLVGVVDEVQAVVRGVGDDLPVNPELVIIDPGSDTTSGAPDASAAGGTADGTADVDDLGGVQLVANRPTTGVPEAGAVSSLDASALSVASAVDLAEPTTALSATAALPSAVSAPVPAIRSRAQWGADESLMKWTPQIGVVKGAVIHHTAGSNNYTAANVPSILRGIYTYHASSRGWGDIGYNFLVDKFGGIWEGRSGGIDRAVIGAHAVGFNSELFGVSVLGNYQEVAVPQAAVNSVSRVVAWKLALHGVRPDGTAVVGGVRRPVVVGHRDVGQTSCPGAYLYPLLGSIRASATSLQGTVLDRGPTHDLTGGSAPDLVLRGAAGVSLGTASASGWRPAALVGSGWTGPKTIAPGDWDGDKVPDLMLLGTDGRLWLYPGTAAGGWGAKRVIGTGWQTMNLIIGGHDWNGDGRPDLLARQARDGSLWLYPSAGQGRFGAARKIGVGWNGMTSLSMAGDLRDGRPALAARGADGVLRTYVGDGKGGFSGKVLTLGTGWNAMTAIIGAGDLNGDGNADLAVRDSAGNLWTYAGDGAGGYLGRSRIGTGWQGFTAVLAAGRAGPGQDFYAIAAGGALYRYVYQGSGAIDRTIATGISSSGVAEAIAPGDWNGDGRPDLLTRRTNGALYLHAGLSGGGFDKAGRQIGTGWNVMSQVVAAGDWLGTGVPGLVALNRSTGRIWLYPGDGRGGFGVPLQLASGASSVDMIVSVGQWAGAMAPDLVTRERGTGRLHLRRGNGGATLGAPTLIGTGWASFSAIVGSGDADGDGKPDILAVGADQKVYLYPGNGASGFLSSRVFGSVPAGTTAS</sequence>
<dbReference type="SUPFAM" id="SSF55846">
    <property type="entry name" value="N-acetylmuramoyl-L-alanine amidase-like"/>
    <property type="match status" value="1"/>
</dbReference>
<dbReference type="Pfam" id="PF01510">
    <property type="entry name" value="Amidase_2"/>
    <property type="match status" value="1"/>
</dbReference>
<gene>
    <name evidence="6" type="ORF">H9623_04435</name>
</gene>
<evidence type="ECO:0000259" key="5">
    <source>
        <dbReference type="SMART" id="SM00701"/>
    </source>
</evidence>
<organism evidence="6 7">
    <name type="scientific">Oerskovia douganii</name>
    <dbReference type="NCBI Taxonomy" id="2762210"/>
    <lineage>
        <taxon>Bacteria</taxon>
        <taxon>Bacillati</taxon>
        <taxon>Actinomycetota</taxon>
        <taxon>Actinomycetes</taxon>
        <taxon>Micrococcales</taxon>
        <taxon>Cellulomonadaceae</taxon>
        <taxon>Oerskovia</taxon>
    </lineage>
</organism>
<dbReference type="GO" id="GO:0009253">
    <property type="term" value="P:peptidoglycan catabolic process"/>
    <property type="evidence" value="ECO:0007669"/>
    <property type="project" value="InterPro"/>
</dbReference>
<dbReference type="RefSeq" id="WP_193718858.1">
    <property type="nucleotide sequence ID" value="NZ_JACSPN010000004.1"/>
</dbReference>
<dbReference type="InterPro" id="IPR002502">
    <property type="entry name" value="Amidase_domain"/>
</dbReference>
<feature type="compositionally biased region" description="Low complexity" evidence="2">
    <location>
        <begin position="208"/>
        <end position="227"/>
    </location>
</feature>
<dbReference type="CDD" id="cd06583">
    <property type="entry name" value="PGRP"/>
    <property type="match status" value="1"/>
</dbReference>
<dbReference type="PANTHER" id="PTHR44103:SF1">
    <property type="entry name" value="PROPROTEIN CONVERTASE P"/>
    <property type="match status" value="1"/>
</dbReference>
<keyword evidence="7" id="KW-1185">Reference proteome</keyword>
<feature type="signal peptide" evidence="3">
    <location>
        <begin position="1"/>
        <end position="29"/>
    </location>
</feature>
<evidence type="ECO:0000256" key="1">
    <source>
        <dbReference type="ARBA" id="ARBA00022729"/>
    </source>
</evidence>
<dbReference type="InterPro" id="IPR028994">
    <property type="entry name" value="Integrin_alpha_N"/>
</dbReference>
<dbReference type="PANTHER" id="PTHR44103">
    <property type="entry name" value="PROPROTEIN CONVERTASE P"/>
    <property type="match status" value="1"/>
</dbReference>
<dbReference type="Gene3D" id="3.40.80.10">
    <property type="entry name" value="Peptidoglycan recognition protein-like"/>
    <property type="match status" value="1"/>
</dbReference>
<dbReference type="Gene3D" id="2.115.10.10">
    <property type="entry name" value="Tachylectin 2"/>
    <property type="match status" value="1"/>
</dbReference>
<dbReference type="InterPro" id="IPR013517">
    <property type="entry name" value="FG-GAP"/>
</dbReference>
<keyword evidence="1 3" id="KW-0732">Signal</keyword>
<feature type="region of interest" description="Disordered" evidence="2">
    <location>
        <begin position="150"/>
        <end position="173"/>
    </location>
</feature>
<feature type="region of interest" description="Disordered" evidence="2">
    <location>
        <begin position="206"/>
        <end position="227"/>
    </location>
</feature>
<evidence type="ECO:0000256" key="3">
    <source>
        <dbReference type="SAM" id="SignalP"/>
    </source>
</evidence>
<evidence type="ECO:0000256" key="2">
    <source>
        <dbReference type="SAM" id="MobiDB-lite"/>
    </source>
</evidence>
<accession>A0A9D5U7D9</accession>
<feature type="chain" id="PRO_5039569309" evidence="3">
    <location>
        <begin position="30"/>
        <end position="977"/>
    </location>
</feature>
<dbReference type="InterPro" id="IPR006619">
    <property type="entry name" value="PGRP_domain_met/bac"/>
</dbReference>
<dbReference type="AlphaFoldDB" id="A0A9D5U7D9"/>
<evidence type="ECO:0000313" key="7">
    <source>
        <dbReference type="Proteomes" id="UP000822993"/>
    </source>
</evidence>
<feature type="region of interest" description="Disordered" evidence="2">
    <location>
        <begin position="66"/>
        <end position="87"/>
    </location>
</feature>
<comment type="caution">
    <text evidence="6">The sequence shown here is derived from an EMBL/GenBank/DDBJ whole genome shotgun (WGS) entry which is preliminary data.</text>
</comment>
<dbReference type="Pfam" id="PF13517">
    <property type="entry name" value="FG-GAP_3"/>
    <property type="match status" value="4"/>
</dbReference>
<dbReference type="SUPFAM" id="SSF69318">
    <property type="entry name" value="Integrin alpha N-terminal domain"/>
    <property type="match status" value="2"/>
</dbReference>
<evidence type="ECO:0000313" key="6">
    <source>
        <dbReference type="EMBL" id="MBE7699555.1"/>
    </source>
</evidence>
<dbReference type="SMART" id="SM00701">
    <property type="entry name" value="PGRP"/>
    <property type="match status" value="1"/>
</dbReference>
<dbReference type="SMART" id="SM00644">
    <property type="entry name" value="Ami_2"/>
    <property type="match status" value="1"/>
</dbReference>